<dbReference type="EMBL" id="AP025334">
    <property type="protein sequence ID" value="BDD48600.1"/>
    <property type="molecule type" value="Genomic_DNA"/>
</dbReference>
<evidence type="ECO:0000313" key="2">
    <source>
        <dbReference type="EMBL" id="BDD48600.1"/>
    </source>
</evidence>
<name>A0ABM7VNM0_9ENTR</name>
<gene>
    <name evidence="2" type="ORF">PDTA9734_00870</name>
</gene>
<evidence type="ECO:0000313" key="3">
    <source>
        <dbReference type="Proteomes" id="UP001320460"/>
    </source>
</evidence>
<protein>
    <submittedName>
        <fullName evidence="2">Uncharacterized protein</fullName>
    </submittedName>
</protein>
<accession>A0ABM7VNM0</accession>
<feature type="region of interest" description="Disordered" evidence="1">
    <location>
        <begin position="32"/>
        <end position="72"/>
    </location>
</feature>
<reference evidence="2 3" key="1">
    <citation type="submission" date="2021-12" db="EMBL/GenBank/DDBJ databases">
        <title>Complete genome sequence of Phytobacter diazotrophicus TA9734.</title>
        <authorList>
            <person name="Kubota H."/>
            <person name="Nakayama Y."/>
            <person name="Ariyoshi T."/>
        </authorList>
    </citation>
    <scope>NUCLEOTIDE SEQUENCE [LARGE SCALE GENOMIC DNA]</scope>
    <source>
        <strain evidence="2 3">TA9734</strain>
    </source>
</reference>
<keyword evidence="3" id="KW-1185">Reference proteome</keyword>
<dbReference type="RefSeq" id="WP_125123705.1">
    <property type="nucleotide sequence ID" value="NZ_AP025334.1"/>
</dbReference>
<organism evidence="2 3">
    <name type="scientific">Phytobacter diazotrophicus</name>
    <dbReference type="NCBI Taxonomy" id="395631"/>
    <lineage>
        <taxon>Bacteria</taxon>
        <taxon>Pseudomonadati</taxon>
        <taxon>Pseudomonadota</taxon>
        <taxon>Gammaproteobacteria</taxon>
        <taxon>Enterobacterales</taxon>
        <taxon>Enterobacteriaceae</taxon>
        <taxon>Phytobacter</taxon>
    </lineage>
</organism>
<proteinExistence type="predicted"/>
<dbReference type="Proteomes" id="UP001320460">
    <property type="component" value="Chromosome"/>
</dbReference>
<evidence type="ECO:0000256" key="1">
    <source>
        <dbReference type="SAM" id="MobiDB-lite"/>
    </source>
</evidence>
<sequence>MIILTIGEQKHTLTPEDAHLLSLALTSVTEGKSASRGYRVRSPAFSVERAAPQSEQKHHRSRPAGKDTLTDC</sequence>